<proteinExistence type="predicted"/>
<dbReference type="EMBL" id="CP043028">
    <property type="protein sequence ID" value="QFJ54342.1"/>
    <property type="molecule type" value="Genomic_DNA"/>
</dbReference>
<dbReference type="Proteomes" id="UP000327030">
    <property type="component" value="Chromosome 1"/>
</dbReference>
<accession>A0A5P6VPL4</accession>
<name>A0A5P6VPL4_PSEXY</name>
<sequence>MIGKALATYKKIQMDMIGKLSIDNEEVIYECPFLDEGYINAHIERLKLKYGDLQQELKVSCELNTDYEIQKRDEIKRQILDVEESMITYAVNSFKALELCRSLAKGKKLRIELLMDALDNYNKGAKDAAFDLFNHYFAESDITRGYFLGNKIYGHLLIDKGDYEKGLLHLVYAASLRVNDIELLIWLKEAYKMNGMDFESERVEDVLEVLQ</sequence>
<dbReference type="RefSeq" id="WP_167511296.1">
    <property type="nucleotide sequence ID" value="NZ_CP043028.1"/>
</dbReference>
<organism evidence="1 2">
    <name type="scientific">Pseudobutyrivibrio xylanivorans</name>
    <dbReference type="NCBI Taxonomy" id="185007"/>
    <lineage>
        <taxon>Bacteria</taxon>
        <taxon>Bacillati</taxon>
        <taxon>Bacillota</taxon>
        <taxon>Clostridia</taxon>
        <taxon>Lachnospirales</taxon>
        <taxon>Lachnospiraceae</taxon>
        <taxon>Pseudobutyrivibrio</taxon>
    </lineage>
</organism>
<protein>
    <submittedName>
        <fullName evidence="1">Uncharacterized protein</fullName>
    </submittedName>
</protein>
<reference evidence="2" key="1">
    <citation type="submission" date="2019-08" db="EMBL/GenBank/DDBJ databases">
        <title>Complete Genome Sequence of the Polysaccharide-Degrading Rumen Bacterium Pseudobutyrivibrio xylanivorans MA3014.</title>
        <authorList>
            <person name="Palevich N."/>
            <person name="Maclean P.H."/>
            <person name="Kelly W.J."/>
            <person name="Leahy S.C."/>
            <person name="Rakonjac J."/>
            <person name="Attwood G.T."/>
        </authorList>
    </citation>
    <scope>NUCLEOTIDE SEQUENCE [LARGE SCALE GENOMIC DNA]</scope>
    <source>
        <strain evidence="2">MA3014</strain>
    </source>
</reference>
<dbReference type="AlphaFoldDB" id="A0A5P6VPL4"/>
<evidence type="ECO:0000313" key="1">
    <source>
        <dbReference type="EMBL" id="QFJ54342.1"/>
    </source>
</evidence>
<evidence type="ECO:0000313" key="2">
    <source>
        <dbReference type="Proteomes" id="UP000327030"/>
    </source>
</evidence>
<gene>
    <name evidence="1" type="ORF">FXF36_05475</name>
</gene>
<dbReference type="KEGG" id="pxv:FXF36_05475"/>